<sequence length="242" mass="27126">MLVLERTYMCRFHCSSLRVQLIHFKDVLTLSWFHSSVTKEGILVCIDSTFATPINQKALALGADFVMNSATKYIAEHNNVVAGCISGSEKLISQMCNLHFIFGGTLSPSSAYLVLRGMKTLHLRQQNSTALRMTKILEAHPKVKRVYYLGLPNLDKRQMIGFGGVIEGDIMPPMIFVYSLIIPYITPSFGGVESEVTQLAIMSYCYFAQIPSHVDIPRSKSATHKINDNLVRFCLDLRTSKI</sequence>
<dbReference type="Gene3D" id="3.90.1150.10">
    <property type="entry name" value="Aspartate Aminotransferase, domain 1"/>
    <property type="match status" value="1"/>
</dbReference>
<dbReference type="GO" id="GO:0003962">
    <property type="term" value="F:cystathionine gamma-synthase activity"/>
    <property type="evidence" value="ECO:0007669"/>
    <property type="project" value="InterPro"/>
</dbReference>
<comment type="similarity">
    <text evidence="3">Belongs to the trans-sulfuration enzymes family.</text>
</comment>
<dbReference type="EMBL" id="QJKJ01006105">
    <property type="protein sequence ID" value="RDX87880.1"/>
    <property type="molecule type" value="Genomic_DNA"/>
</dbReference>
<dbReference type="SUPFAM" id="SSF53383">
    <property type="entry name" value="PLP-dependent transferases"/>
    <property type="match status" value="1"/>
</dbReference>
<proteinExistence type="inferred from homology"/>
<dbReference type="AlphaFoldDB" id="A0A371GBD0"/>
<dbReference type="PANTHER" id="PTHR43379">
    <property type="entry name" value="CYSTATHIONINE GAMMA-SYNTHASE"/>
    <property type="match status" value="1"/>
</dbReference>
<dbReference type="Proteomes" id="UP000257109">
    <property type="component" value="Unassembled WGS sequence"/>
</dbReference>
<dbReference type="Pfam" id="PF01053">
    <property type="entry name" value="Cys_Met_Meta_PP"/>
    <property type="match status" value="1"/>
</dbReference>
<name>A0A371GBD0_MUCPR</name>
<dbReference type="InterPro" id="IPR015421">
    <property type="entry name" value="PyrdxlP-dep_Trfase_major"/>
</dbReference>
<feature type="non-terminal residue" evidence="4">
    <location>
        <position position="1"/>
    </location>
</feature>
<dbReference type="GO" id="GO:0019346">
    <property type="term" value="P:transsulfuration"/>
    <property type="evidence" value="ECO:0007669"/>
    <property type="project" value="InterPro"/>
</dbReference>
<keyword evidence="5" id="KW-1185">Reference proteome</keyword>
<reference evidence="4" key="1">
    <citation type="submission" date="2018-05" db="EMBL/GenBank/DDBJ databases">
        <title>Draft genome of Mucuna pruriens seed.</title>
        <authorList>
            <person name="Nnadi N.E."/>
            <person name="Vos R."/>
            <person name="Hasami M.H."/>
            <person name="Devisetty U.K."/>
            <person name="Aguiy J.C."/>
        </authorList>
    </citation>
    <scope>NUCLEOTIDE SEQUENCE [LARGE SCALE GENOMIC DNA]</scope>
    <source>
        <strain evidence="4">JCA_2017</strain>
    </source>
</reference>
<dbReference type="GO" id="GO:0009507">
    <property type="term" value="C:chloroplast"/>
    <property type="evidence" value="ECO:0007669"/>
    <property type="project" value="TreeGrafter"/>
</dbReference>
<dbReference type="InterPro" id="IPR015424">
    <property type="entry name" value="PyrdxlP-dep_Trfase"/>
</dbReference>
<evidence type="ECO:0000313" key="5">
    <source>
        <dbReference type="Proteomes" id="UP000257109"/>
    </source>
</evidence>
<gene>
    <name evidence="4" type="primary">CGS1</name>
    <name evidence="4" type="ORF">CR513_30593</name>
</gene>
<dbReference type="GO" id="GO:0009086">
    <property type="term" value="P:methionine biosynthetic process"/>
    <property type="evidence" value="ECO:0007669"/>
    <property type="project" value="InterPro"/>
</dbReference>
<comment type="caution">
    <text evidence="4">The sequence shown here is derived from an EMBL/GenBank/DDBJ whole genome shotgun (WGS) entry which is preliminary data.</text>
</comment>
<dbReference type="STRING" id="157652.A0A371GBD0"/>
<dbReference type="GO" id="GO:0030170">
    <property type="term" value="F:pyridoxal phosphate binding"/>
    <property type="evidence" value="ECO:0007669"/>
    <property type="project" value="InterPro"/>
</dbReference>
<dbReference type="PANTHER" id="PTHR43379:SF1">
    <property type="entry name" value="CYSTATHIONINE GAMMA-SYNTHASE 1, CHLOROPLASTIC-RELATED"/>
    <property type="match status" value="1"/>
</dbReference>
<dbReference type="InterPro" id="IPR015422">
    <property type="entry name" value="PyrdxlP-dep_Trfase_small"/>
</dbReference>
<evidence type="ECO:0000313" key="4">
    <source>
        <dbReference type="EMBL" id="RDX87880.1"/>
    </source>
</evidence>
<dbReference type="OrthoDB" id="1659187at2759"/>
<keyword evidence="2 3" id="KW-0663">Pyridoxal phosphate</keyword>
<evidence type="ECO:0000256" key="2">
    <source>
        <dbReference type="ARBA" id="ARBA00022898"/>
    </source>
</evidence>
<dbReference type="Gene3D" id="3.40.640.10">
    <property type="entry name" value="Type I PLP-dependent aspartate aminotransferase-like (Major domain)"/>
    <property type="match status" value="1"/>
</dbReference>
<organism evidence="4 5">
    <name type="scientific">Mucuna pruriens</name>
    <name type="common">Velvet bean</name>
    <name type="synonym">Dolichos pruriens</name>
    <dbReference type="NCBI Taxonomy" id="157652"/>
    <lineage>
        <taxon>Eukaryota</taxon>
        <taxon>Viridiplantae</taxon>
        <taxon>Streptophyta</taxon>
        <taxon>Embryophyta</taxon>
        <taxon>Tracheophyta</taxon>
        <taxon>Spermatophyta</taxon>
        <taxon>Magnoliopsida</taxon>
        <taxon>eudicotyledons</taxon>
        <taxon>Gunneridae</taxon>
        <taxon>Pentapetalae</taxon>
        <taxon>rosids</taxon>
        <taxon>fabids</taxon>
        <taxon>Fabales</taxon>
        <taxon>Fabaceae</taxon>
        <taxon>Papilionoideae</taxon>
        <taxon>50 kb inversion clade</taxon>
        <taxon>NPAAA clade</taxon>
        <taxon>indigoferoid/millettioid clade</taxon>
        <taxon>Phaseoleae</taxon>
        <taxon>Mucuna</taxon>
    </lineage>
</organism>
<evidence type="ECO:0000256" key="3">
    <source>
        <dbReference type="RuleBase" id="RU362118"/>
    </source>
</evidence>
<protein>
    <submittedName>
        <fullName evidence="4">Cystathionine gamma-synthase 1, chloroplastic</fullName>
    </submittedName>
</protein>
<comment type="cofactor">
    <cofactor evidence="1 3">
        <name>pyridoxal 5'-phosphate</name>
        <dbReference type="ChEBI" id="CHEBI:597326"/>
    </cofactor>
</comment>
<evidence type="ECO:0000256" key="1">
    <source>
        <dbReference type="ARBA" id="ARBA00001933"/>
    </source>
</evidence>
<dbReference type="InterPro" id="IPR000277">
    <property type="entry name" value="Cys/Met-Metab_PyrdxlP-dep_enz"/>
</dbReference>
<accession>A0A371GBD0</accession>
<dbReference type="InterPro" id="IPR044639">
    <property type="entry name" value="CGS1/2"/>
</dbReference>